<feature type="region of interest" description="Disordered" evidence="1">
    <location>
        <begin position="129"/>
        <end position="150"/>
    </location>
</feature>
<feature type="compositionally biased region" description="Basic and acidic residues" evidence="1">
    <location>
        <begin position="37"/>
        <end position="65"/>
    </location>
</feature>
<dbReference type="Proteomes" id="UP000824120">
    <property type="component" value="Chromosome 9"/>
</dbReference>
<organism evidence="2 3">
    <name type="scientific">Solanum commersonii</name>
    <name type="common">Commerson's wild potato</name>
    <name type="synonym">Commerson's nightshade</name>
    <dbReference type="NCBI Taxonomy" id="4109"/>
    <lineage>
        <taxon>Eukaryota</taxon>
        <taxon>Viridiplantae</taxon>
        <taxon>Streptophyta</taxon>
        <taxon>Embryophyta</taxon>
        <taxon>Tracheophyta</taxon>
        <taxon>Spermatophyta</taxon>
        <taxon>Magnoliopsida</taxon>
        <taxon>eudicotyledons</taxon>
        <taxon>Gunneridae</taxon>
        <taxon>Pentapetalae</taxon>
        <taxon>asterids</taxon>
        <taxon>lamiids</taxon>
        <taxon>Solanales</taxon>
        <taxon>Solanaceae</taxon>
        <taxon>Solanoideae</taxon>
        <taxon>Solaneae</taxon>
        <taxon>Solanum</taxon>
    </lineage>
</organism>
<protein>
    <submittedName>
        <fullName evidence="2">Uncharacterized protein</fullName>
    </submittedName>
</protein>
<evidence type="ECO:0000313" key="2">
    <source>
        <dbReference type="EMBL" id="KAG5585573.1"/>
    </source>
</evidence>
<evidence type="ECO:0000256" key="1">
    <source>
        <dbReference type="SAM" id="MobiDB-lite"/>
    </source>
</evidence>
<accession>A0A9J5XD67</accession>
<keyword evidence="3" id="KW-1185">Reference proteome</keyword>
<gene>
    <name evidence="2" type="ORF">H5410_046007</name>
</gene>
<name>A0A9J5XD67_SOLCO</name>
<reference evidence="2 3" key="1">
    <citation type="submission" date="2020-09" db="EMBL/GenBank/DDBJ databases">
        <title>De no assembly of potato wild relative species, Solanum commersonii.</title>
        <authorList>
            <person name="Cho K."/>
        </authorList>
    </citation>
    <scope>NUCLEOTIDE SEQUENCE [LARGE SCALE GENOMIC DNA]</scope>
    <source>
        <strain evidence="2">LZ3.2</strain>
        <tissue evidence="2">Leaf</tissue>
    </source>
</reference>
<feature type="compositionally biased region" description="Polar residues" evidence="1">
    <location>
        <begin position="78"/>
        <end position="100"/>
    </location>
</feature>
<feature type="compositionally biased region" description="Basic and acidic residues" evidence="1">
    <location>
        <begin position="139"/>
        <end position="150"/>
    </location>
</feature>
<proteinExistence type="predicted"/>
<comment type="caution">
    <text evidence="2">The sequence shown here is derived from an EMBL/GenBank/DDBJ whole genome shotgun (WGS) entry which is preliminary data.</text>
</comment>
<sequence length="183" mass="20312">MFVKENGASISEKACTHVKGAVTGNSFAALAEEDNEGEHHTQYERNDTQEQAHNKEGEKQPESTKDWITKYFGKKQMQATLQHSSNSTSTPTKVLSNTNITDEDNDQDLSTEKAAGNKGMMVLVHEQSISNANNEREDEGNTNKSEEDNHGMEIIMHQQQESNMPHVIYTEPQAVASCEGNIS</sequence>
<dbReference type="EMBL" id="JACXVP010000009">
    <property type="protein sequence ID" value="KAG5585573.1"/>
    <property type="molecule type" value="Genomic_DNA"/>
</dbReference>
<evidence type="ECO:0000313" key="3">
    <source>
        <dbReference type="Proteomes" id="UP000824120"/>
    </source>
</evidence>
<dbReference type="AlphaFoldDB" id="A0A9J5XD67"/>
<feature type="region of interest" description="Disordered" evidence="1">
    <location>
        <begin position="31"/>
        <end position="65"/>
    </location>
</feature>
<feature type="region of interest" description="Disordered" evidence="1">
    <location>
        <begin position="78"/>
        <end position="108"/>
    </location>
</feature>